<dbReference type="OrthoDB" id="961001at2"/>
<sequence length="100" mass="11789">MALKFEWDMGNLKHVIDDHPERENTIQEVESVFSDPNFIIAPDKIDEHGEQRYSGVGVGNDKDEKFVIFVVRNGRVRPISCRRANRKDRIRYYENIIKNI</sequence>
<dbReference type="RefSeq" id="WP_082218164.1">
    <property type="nucleotide sequence ID" value="NZ_FUZA01000025.1"/>
</dbReference>
<name>A0A1T5HJZ7_9BACT</name>
<accession>A0A1T5HJZ7</accession>
<dbReference type="Pfam" id="PF04365">
    <property type="entry name" value="BrnT_toxin"/>
    <property type="match status" value="1"/>
</dbReference>
<dbReference type="Gene3D" id="3.10.450.530">
    <property type="entry name" value="Ribonuclease toxin, BrnT, of type II toxin-antitoxin system"/>
    <property type="match status" value="1"/>
</dbReference>
<gene>
    <name evidence="1" type="ORF">SAMN05660293_05759</name>
</gene>
<keyword evidence="2" id="KW-1185">Reference proteome</keyword>
<dbReference type="EMBL" id="FUZA01000025">
    <property type="protein sequence ID" value="SKC21028.1"/>
    <property type="molecule type" value="Genomic_DNA"/>
</dbReference>
<evidence type="ECO:0000313" key="2">
    <source>
        <dbReference type="Proteomes" id="UP000190897"/>
    </source>
</evidence>
<protein>
    <submittedName>
        <fullName evidence="1">Uncharacterized protein</fullName>
    </submittedName>
</protein>
<dbReference type="InterPro" id="IPR038573">
    <property type="entry name" value="BrnT_sf"/>
</dbReference>
<dbReference type="InterPro" id="IPR007460">
    <property type="entry name" value="BrnT_toxin"/>
</dbReference>
<evidence type="ECO:0000313" key="1">
    <source>
        <dbReference type="EMBL" id="SKC21028.1"/>
    </source>
</evidence>
<dbReference type="Proteomes" id="UP000190897">
    <property type="component" value="Unassembled WGS sequence"/>
</dbReference>
<reference evidence="2" key="1">
    <citation type="submission" date="2017-02" db="EMBL/GenBank/DDBJ databases">
        <authorList>
            <person name="Varghese N."/>
            <person name="Submissions S."/>
        </authorList>
    </citation>
    <scope>NUCLEOTIDE SEQUENCE [LARGE SCALE GENOMIC DNA]</scope>
    <source>
        <strain evidence="2">DSM 22270</strain>
    </source>
</reference>
<proteinExistence type="predicted"/>
<dbReference type="AlphaFoldDB" id="A0A1T5HJZ7"/>
<organism evidence="1 2">
    <name type="scientific">Dyadobacter psychrophilus</name>
    <dbReference type="NCBI Taxonomy" id="651661"/>
    <lineage>
        <taxon>Bacteria</taxon>
        <taxon>Pseudomonadati</taxon>
        <taxon>Bacteroidota</taxon>
        <taxon>Cytophagia</taxon>
        <taxon>Cytophagales</taxon>
        <taxon>Spirosomataceae</taxon>
        <taxon>Dyadobacter</taxon>
    </lineage>
</organism>
<dbReference type="STRING" id="651661.SAMN05660293_05759"/>